<dbReference type="OrthoDB" id="5294241at2759"/>
<dbReference type="EMBL" id="MU253779">
    <property type="protein sequence ID" value="KAG9247207.1"/>
    <property type="molecule type" value="Genomic_DNA"/>
</dbReference>
<feature type="region of interest" description="Disordered" evidence="1">
    <location>
        <begin position="108"/>
        <end position="149"/>
    </location>
</feature>
<comment type="caution">
    <text evidence="2">The sequence shown here is derived from an EMBL/GenBank/DDBJ whole genome shotgun (WGS) entry which is preliminary data.</text>
</comment>
<feature type="region of interest" description="Disordered" evidence="1">
    <location>
        <begin position="1"/>
        <end position="93"/>
    </location>
</feature>
<evidence type="ECO:0000313" key="3">
    <source>
        <dbReference type="Proteomes" id="UP000887226"/>
    </source>
</evidence>
<evidence type="ECO:0000313" key="2">
    <source>
        <dbReference type="EMBL" id="KAG9247207.1"/>
    </source>
</evidence>
<accession>A0A9P7Z8F4</accession>
<gene>
    <name evidence="2" type="ORF">BJ878DRAFT_214128</name>
</gene>
<feature type="compositionally biased region" description="Low complexity" evidence="1">
    <location>
        <begin position="38"/>
        <end position="49"/>
    </location>
</feature>
<name>A0A9P7Z8F4_9HELO</name>
<dbReference type="Proteomes" id="UP000887226">
    <property type="component" value="Unassembled WGS sequence"/>
</dbReference>
<reference evidence="2" key="1">
    <citation type="journal article" date="2021" name="IMA Fungus">
        <title>Genomic characterization of three marine fungi, including Emericellopsis atlantica sp. nov. with signatures of a generalist lifestyle and marine biomass degradation.</title>
        <authorList>
            <person name="Hagestad O.C."/>
            <person name="Hou L."/>
            <person name="Andersen J.H."/>
            <person name="Hansen E.H."/>
            <person name="Altermark B."/>
            <person name="Li C."/>
            <person name="Kuhnert E."/>
            <person name="Cox R.J."/>
            <person name="Crous P.W."/>
            <person name="Spatafora J.W."/>
            <person name="Lail K."/>
            <person name="Amirebrahimi M."/>
            <person name="Lipzen A."/>
            <person name="Pangilinan J."/>
            <person name="Andreopoulos W."/>
            <person name="Hayes R.D."/>
            <person name="Ng V."/>
            <person name="Grigoriev I.V."/>
            <person name="Jackson S.A."/>
            <person name="Sutton T.D.S."/>
            <person name="Dobson A.D.W."/>
            <person name="Rama T."/>
        </authorList>
    </citation>
    <scope>NUCLEOTIDE SEQUENCE</scope>
    <source>
        <strain evidence="2">TRa3180A</strain>
    </source>
</reference>
<proteinExistence type="predicted"/>
<evidence type="ECO:0000256" key="1">
    <source>
        <dbReference type="SAM" id="MobiDB-lite"/>
    </source>
</evidence>
<feature type="compositionally biased region" description="Low complexity" evidence="1">
    <location>
        <begin position="123"/>
        <end position="139"/>
    </location>
</feature>
<keyword evidence="3" id="KW-1185">Reference proteome</keyword>
<organism evidence="2 3">
    <name type="scientific">Calycina marina</name>
    <dbReference type="NCBI Taxonomy" id="1763456"/>
    <lineage>
        <taxon>Eukaryota</taxon>
        <taxon>Fungi</taxon>
        <taxon>Dikarya</taxon>
        <taxon>Ascomycota</taxon>
        <taxon>Pezizomycotina</taxon>
        <taxon>Leotiomycetes</taxon>
        <taxon>Helotiales</taxon>
        <taxon>Pezizellaceae</taxon>
        <taxon>Calycina</taxon>
    </lineage>
</organism>
<protein>
    <submittedName>
        <fullName evidence="2">Uncharacterized protein</fullName>
    </submittedName>
</protein>
<sequence>MYFSFSPSPPSTNYTMPMDIPSKSNARPQSPSSACAFPSWPRRSSLSSSDGKQEMHPSSYISDDDLEDLFPNVFDDRSQDYTPVITPSRTPDPQVVIDLRELMGDLVAQEKARKVQRTRRRSGSSSSKKSRSSSGGSSKPMTPIQEVGE</sequence>
<dbReference type="AlphaFoldDB" id="A0A9P7Z8F4"/>
<feature type="compositionally biased region" description="Polar residues" evidence="1">
    <location>
        <begin position="22"/>
        <end position="33"/>
    </location>
</feature>